<evidence type="ECO:0000313" key="2">
    <source>
        <dbReference type="EMBL" id="QDV31498.1"/>
    </source>
</evidence>
<organism evidence="2 3">
    <name type="scientific">Planctopirus ephydatiae</name>
    <dbReference type="NCBI Taxonomy" id="2528019"/>
    <lineage>
        <taxon>Bacteria</taxon>
        <taxon>Pseudomonadati</taxon>
        <taxon>Planctomycetota</taxon>
        <taxon>Planctomycetia</taxon>
        <taxon>Planctomycetales</taxon>
        <taxon>Planctomycetaceae</taxon>
        <taxon>Planctopirus</taxon>
    </lineage>
</organism>
<dbReference type="RefSeq" id="WP_145302473.1">
    <property type="nucleotide sequence ID" value="NZ_CP036299.1"/>
</dbReference>
<dbReference type="InterPro" id="IPR002686">
    <property type="entry name" value="Transposase_17"/>
</dbReference>
<dbReference type="PANTHER" id="PTHR36966:SF1">
    <property type="entry name" value="REP-ASSOCIATED TYROSINE TRANSPOSASE"/>
    <property type="match status" value="1"/>
</dbReference>
<dbReference type="SUPFAM" id="SSF143422">
    <property type="entry name" value="Transposase IS200-like"/>
    <property type="match status" value="1"/>
</dbReference>
<dbReference type="PANTHER" id="PTHR36966">
    <property type="entry name" value="REP-ASSOCIATED TYROSINE TRANSPOSASE"/>
    <property type="match status" value="1"/>
</dbReference>
<dbReference type="Pfam" id="PF01797">
    <property type="entry name" value="Y1_Tnp"/>
    <property type="match status" value="1"/>
</dbReference>
<dbReference type="OrthoDB" id="278793at2"/>
<dbReference type="KEGG" id="peh:Spb1_34430"/>
<gene>
    <name evidence="2" type="ORF">Spb1_34430</name>
</gene>
<feature type="domain" description="Transposase IS200-like" evidence="1">
    <location>
        <begin position="9"/>
        <end position="135"/>
    </location>
</feature>
<name>A0A518GSC7_9PLAN</name>
<dbReference type="InterPro" id="IPR036515">
    <property type="entry name" value="Transposase_17_sf"/>
</dbReference>
<evidence type="ECO:0000259" key="1">
    <source>
        <dbReference type="SMART" id="SM01321"/>
    </source>
</evidence>
<dbReference type="Proteomes" id="UP000315349">
    <property type="component" value="Chromosome"/>
</dbReference>
<accession>A0A518GSC7</accession>
<dbReference type="EMBL" id="CP036299">
    <property type="protein sequence ID" value="QDV31498.1"/>
    <property type="molecule type" value="Genomic_DNA"/>
</dbReference>
<reference evidence="2 3" key="1">
    <citation type="submission" date="2019-02" db="EMBL/GenBank/DDBJ databases">
        <title>Deep-cultivation of Planctomycetes and their phenomic and genomic characterization uncovers novel biology.</title>
        <authorList>
            <person name="Wiegand S."/>
            <person name="Jogler M."/>
            <person name="Boedeker C."/>
            <person name="Pinto D."/>
            <person name="Vollmers J."/>
            <person name="Rivas-Marin E."/>
            <person name="Kohn T."/>
            <person name="Peeters S.H."/>
            <person name="Heuer A."/>
            <person name="Rast P."/>
            <person name="Oberbeckmann S."/>
            <person name="Bunk B."/>
            <person name="Jeske O."/>
            <person name="Meyerdierks A."/>
            <person name="Storesund J.E."/>
            <person name="Kallscheuer N."/>
            <person name="Luecker S."/>
            <person name="Lage O.M."/>
            <person name="Pohl T."/>
            <person name="Merkel B.J."/>
            <person name="Hornburger P."/>
            <person name="Mueller R.-W."/>
            <person name="Bruemmer F."/>
            <person name="Labrenz M."/>
            <person name="Spormann A.M."/>
            <person name="Op den Camp H."/>
            <person name="Overmann J."/>
            <person name="Amann R."/>
            <person name="Jetten M.S.M."/>
            <person name="Mascher T."/>
            <person name="Medema M.H."/>
            <person name="Devos D.P."/>
            <person name="Kaster A.-K."/>
            <person name="Ovreas L."/>
            <person name="Rohde M."/>
            <person name="Galperin M.Y."/>
            <person name="Jogler C."/>
        </authorList>
    </citation>
    <scope>NUCLEOTIDE SEQUENCE [LARGE SCALE GENOMIC DNA]</scope>
    <source>
        <strain evidence="2 3">Spb1</strain>
    </source>
</reference>
<dbReference type="NCBIfam" id="NF047646">
    <property type="entry name" value="REP_Tyr_transpos"/>
    <property type="match status" value="1"/>
</dbReference>
<dbReference type="AlphaFoldDB" id="A0A518GSC7"/>
<dbReference type="Gene3D" id="3.30.70.1290">
    <property type="entry name" value="Transposase IS200-like"/>
    <property type="match status" value="1"/>
</dbReference>
<proteinExistence type="predicted"/>
<sequence length="172" mass="20512">MPTQAIYDTEKHVHFVTFSCYKRRRYLKTEFAKRIVIGHLGSRLKRQSGLCVGYVIMPDHVHALLWFPEANQLSLFMNKWKDQSSIALKKLFETRFPEYWKRISEDDPIWQTRYYDFNVWSRQKIEEKLDYMHLNPVRAGLVSKAVEWPWSSAKWYLGGKSVGLPIQWPEGL</sequence>
<keyword evidence="3" id="KW-1185">Reference proteome</keyword>
<evidence type="ECO:0000313" key="3">
    <source>
        <dbReference type="Proteomes" id="UP000315349"/>
    </source>
</evidence>
<dbReference type="GO" id="GO:0006313">
    <property type="term" value="P:DNA transposition"/>
    <property type="evidence" value="ECO:0007669"/>
    <property type="project" value="InterPro"/>
</dbReference>
<dbReference type="SMART" id="SM01321">
    <property type="entry name" value="Y1_Tnp"/>
    <property type="match status" value="1"/>
</dbReference>
<dbReference type="GO" id="GO:0004803">
    <property type="term" value="F:transposase activity"/>
    <property type="evidence" value="ECO:0007669"/>
    <property type="project" value="InterPro"/>
</dbReference>
<dbReference type="InterPro" id="IPR052715">
    <property type="entry name" value="RAYT_transposase"/>
</dbReference>
<dbReference type="GO" id="GO:0043565">
    <property type="term" value="F:sequence-specific DNA binding"/>
    <property type="evidence" value="ECO:0007669"/>
    <property type="project" value="TreeGrafter"/>
</dbReference>
<protein>
    <submittedName>
        <fullName evidence="2">Transposase IS200 like protein</fullName>
    </submittedName>
</protein>